<comment type="caution">
    <text evidence="3">The sequence shown here is derived from an EMBL/GenBank/DDBJ whole genome shotgun (WGS) entry which is preliminary data.</text>
</comment>
<name>A0AAV3WV49_9LACT</name>
<sequence length="59" mass="7087">MTPTQYLILFFLALAGIVFVISALYQLYKLDKQIKELEKENESLRCIWRRVEESNHNRN</sequence>
<reference evidence="3" key="1">
    <citation type="submission" date="2019-08" db="EMBL/GenBank/DDBJ databases">
        <title>Marinilactibacillus psychrotolerans M13-2T whole genome sequencing project.</title>
        <authorList>
            <person name="Ishikawa M."/>
            <person name="Suzuki T."/>
            <person name="Matsutani M."/>
        </authorList>
    </citation>
    <scope>NUCLEOTIDE SEQUENCE</scope>
    <source>
        <strain evidence="3">M13-2T</strain>
    </source>
</reference>
<dbReference type="AlphaFoldDB" id="A0AAV3WV49"/>
<keyword evidence="2" id="KW-0812">Transmembrane</keyword>
<accession>A0AAV3WV49</accession>
<evidence type="ECO:0000313" key="4">
    <source>
        <dbReference type="Proteomes" id="UP000887127"/>
    </source>
</evidence>
<evidence type="ECO:0000256" key="1">
    <source>
        <dbReference type="SAM" id="Coils"/>
    </source>
</evidence>
<keyword evidence="2" id="KW-1133">Transmembrane helix</keyword>
<gene>
    <name evidence="3" type="ORF">M132T_15250</name>
</gene>
<feature type="coiled-coil region" evidence="1">
    <location>
        <begin position="27"/>
        <end position="54"/>
    </location>
</feature>
<organism evidence="3 4">
    <name type="scientific">Marinilactibacillus psychrotolerans</name>
    <dbReference type="NCBI Taxonomy" id="191770"/>
    <lineage>
        <taxon>Bacteria</taxon>
        <taxon>Bacillati</taxon>
        <taxon>Bacillota</taxon>
        <taxon>Bacilli</taxon>
        <taxon>Lactobacillales</taxon>
        <taxon>Carnobacteriaceae</taxon>
        <taxon>Marinilactibacillus</taxon>
    </lineage>
</organism>
<keyword evidence="1" id="KW-0175">Coiled coil</keyword>
<keyword evidence="2" id="KW-0472">Membrane</keyword>
<evidence type="ECO:0000256" key="2">
    <source>
        <dbReference type="SAM" id="Phobius"/>
    </source>
</evidence>
<dbReference type="EMBL" id="BKBI01000010">
    <property type="protein sequence ID" value="GEQ36017.1"/>
    <property type="molecule type" value="Genomic_DNA"/>
</dbReference>
<protein>
    <recommendedName>
        <fullName evidence="5">Phage protein</fullName>
    </recommendedName>
</protein>
<dbReference type="Proteomes" id="UP000887127">
    <property type="component" value="Unassembled WGS sequence"/>
</dbReference>
<evidence type="ECO:0008006" key="5">
    <source>
        <dbReference type="Google" id="ProtNLM"/>
    </source>
</evidence>
<evidence type="ECO:0000313" key="3">
    <source>
        <dbReference type="EMBL" id="GEQ36017.1"/>
    </source>
</evidence>
<proteinExistence type="predicted"/>
<feature type="transmembrane region" description="Helical" evidence="2">
    <location>
        <begin position="6"/>
        <end position="28"/>
    </location>
</feature>